<evidence type="ECO:0000313" key="2">
    <source>
        <dbReference type="Proteomes" id="UP001430953"/>
    </source>
</evidence>
<proteinExistence type="predicted"/>
<name>A0AAW2GJD9_9HYME</name>
<comment type="caution">
    <text evidence="1">The sequence shown here is derived from an EMBL/GenBank/DDBJ whole genome shotgun (WGS) entry which is preliminary data.</text>
</comment>
<dbReference type="AlphaFoldDB" id="A0AAW2GJD9"/>
<sequence length="105" mass="12857">MLQHTGFYRFHLECRAFAYQSHEAINDDSFNKKKIVYLHTICAICYVKYRKLFIIHYICQISNSIYKKERVIFFSDTSLKTYYRTCYRYSTQEPIHISKKYLKKI</sequence>
<protein>
    <submittedName>
        <fullName evidence="1">Uncharacterized protein</fullName>
    </submittedName>
</protein>
<dbReference type="EMBL" id="JADYXP020000004">
    <property type="protein sequence ID" value="KAL0127331.1"/>
    <property type="molecule type" value="Genomic_DNA"/>
</dbReference>
<reference evidence="1 2" key="1">
    <citation type="submission" date="2023-03" db="EMBL/GenBank/DDBJ databases">
        <title>High recombination rates correlate with genetic variation in Cardiocondyla obscurior ants.</title>
        <authorList>
            <person name="Errbii M."/>
        </authorList>
    </citation>
    <scope>NUCLEOTIDE SEQUENCE [LARGE SCALE GENOMIC DNA]</scope>
    <source>
        <strain evidence="1">Alpha-2009</strain>
        <tissue evidence="1">Whole body</tissue>
    </source>
</reference>
<organism evidence="1 2">
    <name type="scientific">Cardiocondyla obscurior</name>
    <dbReference type="NCBI Taxonomy" id="286306"/>
    <lineage>
        <taxon>Eukaryota</taxon>
        <taxon>Metazoa</taxon>
        <taxon>Ecdysozoa</taxon>
        <taxon>Arthropoda</taxon>
        <taxon>Hexapoda</taxon>
        <taxon>Insecta</taxon>
        <taxon>Pterygota</taxon>
        <taxon>Neoptera</taxon>
        <taxon>Endopterygota</taxon>
        <taxon>Hymenoptera</taxon>
        <taxon>Apocrita</taxon>
        <taxon>Aculeata</taxon>
        <taxon>Formicoidea</taxon>
        <taxon>Formicidae</taxon>
        <taxon>Myrmicinae</taxon>
        <taxon>Cardiocondyla</taxon>
    </lineage>
</organism>
<gene>
    <name evidence="1" type="ORF">PUN28_005552</name>
</gene>
<dbReference type="Proteomes" id="UP001430953">
    <property type="component" value="Unassembled WGS sequence"/>
</dbReference>
<evidence type="ECO:0000313" key="1">
    <source>
        <dbReference type="EMBL" id="KAL0127331.1"/>
    </source>
</evidence>
<keyword evidence="2" id="KW-1185">Reference proteome</keyword>
<accession>A0AAW2GJD9</accession>